<organism evidence="1 2">
    <name type="scientific">Peronospora effusa</name>
    <dbReference type="NCBI Taxonomy" id="542832"/>
    <lineage>
        <taxon>Eukaryota</taxon>
        <taxon>Sar</taxon>
        <taxon>Stramenopiles</taxon>
        <taxon>Oomycota</taxon>
        <taxon>Peronosporomycetes</taxon>
        <taxon>Peronosporales</taxon>
        <taxon>Peronosporaceae</taxon>
        <taxon>Peronospora</taxon>
    </lineage>
</organism>
<name>A0A3R7WBI5_9STRA</name>
<gene>
    <name evidence="1" type="ORF">DD237_000727</name>
</gene>
<accession>A0A3R7WBI5</accession>
<proteinExistence type="predicted"/>
<dbReference type="VEuPathDB" id="FungiDB:DD237_000727"/>
<comment type="caution">
    <text evidence="1">The sequence shown here is derived from an EMBL/GenBank/DDBJ whole genome shotgun (WGS) entry which is preliminary data.</text>
</comment>
<reference evidence="1 2" key="1">
    <citation type="submission" date="2018-06" db="EMBL/GenBank/DDBJ databases">
        <title>Comparative genomics of downy mildews reveals potential adaptations to biotrophy.</title>
        <authorList>
            <person name="Fletcher K."/>
            <person name="Klosterman S.J."/>
            <person name="Derevnina L."/>
            <person name="Martin F."/>
            <person name="Koike S."/>
            <person name="Reyes Chin-Wo S."/>
            <person name="Mou B."/>
            <person name="Michelmore R."/>
        </authorList>
    </citation>
    <scope>NUCLEOTIDE SEQUENCE [LARGE SCALE GENOMIC DNA]</scope>
    <source>
        <strain evidence="1 2">R13</strain>
    </source>
</reference>
<sequence>MWKLYTLSISLELLDETASTWRKMRVTDGVLFICVRFLVVKSSDLSSLKQIDKEAALVLRSSSYQKFACKSVVLDHRVKEVREKDEGKAR</sequence>
<dbReference type="EMBL" id="QKXF01000099">
    <property type="protein sequence ID" value="RQM17274.1"/>
    <property type="molecule type" value="Genomic_DNA"/>
</dbReference>
<dbReference type="AlphaFoldDB" id="A0A3R7WBI5"/>
<evidence type="ECO:0000313" key="2">
    <source>
        <dbReference type="Proteomes" id="UP000286097"/>
    </source>
</evidence>
<protein>
    <submittedName>
        <fullName evidence="1">Uncharacterized protein</fullName>
    </submittedName>
</protein>
<dbReference type="Proteomes" id="UP000286097">
    <property type="component" value="Unassembled WGS sequence"/>
</dbReference>
<evidence type="ECO:0000313" key="1">
    <source>
        <dbReference type="EMBL" id="RQM17274.1"/>
    </source>
</evidence>